<feature type="compositionally biased region" description="Acidic residues" evidence="1">
    <location>
        <begin position="1"/>
        <end position="13"/>
    </location>
</feature>
<feature type="region of interest" description="Disordered" evidence="1">
    <location>
        <begin position="1"/>
        <end position="30"/>
    </location>
</feature>
<evidence type="ECO:0000313" key="3">
    <source>
        <dbReference type="Proteomes" id="UP000239485"/>
    </source>
</evidence>
<sequence length="170" mass="17203">MAMNEEFETEDAPAEGPLRTRPRNGEGAQTVAPVQASALELAMAALFDPTSAPAEALAPQRVAPTAPLGGGLLPNRGPVGDDVVEAPVVEAPAVQAPVVEEVVVLAPEPVAATVAAVEPAPVVEEVVVPAPVAAPVVEVVAKPVAEPVVAAQAPAQRGFFARLLDKLLGR</sequence>
<dbReference type="AlphaFoldDB" id="A0A2S6IKK1"/>
<keyword evidence="3" id="KW-1185">Reference proteome</keyword>
<accession>A0A2S6IKK1</accession>
<name>A0A2S6IKK1_9ACTN</name>
<dbReference type="Proteomes" id="UP000239485">
    <property type="component" value="Unassembled WGS sequence"/>
</dbReference>
<gene>
    <name evidence="2" type="ORF">CLV92_107231</name>
</gene>
<reference evidence="2 3" key="1">
    <citation type="submission" date="2018-02" db="EMBL/GenBank/DDBJ databases">
        <title>Genomic Encyclopedia of Archaeal and Bacterial Type Strains, Phase II (KMG-II): from individual species to whole genera.</title>
        <authorList>
            <person name="Goeker M."/>
        </authorList>
    </citation>
    <scope>NUCLEOTIDE SEQUENCE [LARGE SCALE GENOMIC DNA]</scope>
    <source>
        <strain evidence="2 3">DSM 22857</strain>
    </source>
</reference>
<comment type="caution">
    <text evidence="2">The sequence shown here is derived from an EMBL/GenBank/DDBJ whole genome shotgun (WGS) entry which is preliminary data.</text>
</comment>
<evidence type="ECO:0000313" key="2">
    <source>
        <dbReference type="EMBL" id="PPK94728.1"/>
    </source>
</evidence>
<dbReference type="EMBL" id="PTJD01000007">
    <property type="protein sequence ID" value="PPK94728.1"/>
    <property type="molecule type" value="Genomic_DNA"/>
</dbReference>
<organism evidence="2 3">
    <name type="scientific">Kineococcus xinjiangensis</name>
    <dbReference type="NCBI Taxonomy" id="512762"/>
    <lineage>
        <taxon>Bacteria</taxon>
        <taxon>Bacillati</taxon>
        <taxon>Actinomycetota</taxon>
        <taxon>Actinomycetes</taxon>
        <taxon>Kineosporiales</taxon>
        <taxon>Kineosporiaceae</taxon>
        <taxon>Kineococcus</taxon>
    </lineage>
</organism>
<evidence type="ECO:0000256" key="1">
    <source>
        <dbReference type="SAM" id="MobiDB-lite"/>
    </source>
</evidence>
<proteinExistence type="predicted"/>
<protein>
    <submittedName>
        <fullName evidence="2">Uncharacterized protein</fullName>
    </submittedName>
</protein>
<dbReference type="RefSeq" id="WP_211291068.1">
    <property type="nucleotide sequence ID" value="NZ_PTJD01000007.1"/>
</dbReference>